<feature type="domain" description="Dendritic cell-specific transmembrane protein-like" evidence="7">
    <location>
        <begin position="373"/>
        <end position="563"/>
    </location>
</feature>
<dbReference type="GO" id="GO:0016020">
    <property type="term" value="C:membrane"/>
    <property type="evidence" value="ECO:0007669"/>
    <property type="project" value="UniProtKB-SubCell"/>
</dbReference>
<feature type="transmembrane region" description="Helical" evidence="6">
    <location>
        <begin position="341"/>
        <end position="358"/>
    </location>
</feature>
<organism evidence="9 10">
    <name type="scientific">Eublepharis macularius</name>
    <name type="common">Leopard gecko</name>
    <name type="synonym">Cyrtodactylus macularius</name>
    <dbReference type="NCBI Taxonomy" id="481883"/>
    <lineage>
        <taxon>Eukaryota</taxon>
        <taxon>Metazoa</taxon>
        <taxon>Chordata</taxon>
        <taxon>Craniata</taxon>
        <taxon>Vertebrata</taxon>
        <taxon>Euteleostomi</taxon>
        <taxon>Lepidosauria</taxon>
        <taxon>Squamata</taxon>
        <taxon>Bifurcata</taxon>
        <taxon>Gekkota</taxon>
        <taxon>Eublepharidae</taxon>
        <taxon>Eublepharinae</taxon>
        <taxon>Eublepharis</taxon>
    </lineage>
</organism>
<dbReference type="InterPro" id="IPR051856">
    <property type="entry name" value="CSR-E3_Ligase_Protein"/>
</dbReference>
<proteinExistence type="predicted"/>
<evidence type="ECO:0000313" key="9">
    <source>
        <dbReference type="Proteomes" id="UP001190640"/>
    </source>
</evidence>
<dbReference type="Pfam" id="PF26037">
    <property type="entry name" value="zf-RING_DCST1_C"/>
    <property type="match status" value="1"/>
</dbReference>
<evidence type="ECO:0000256" key="2">
    <source>
        <dbReference type="ARBA" id="ARBA00022692"/>
    </source>
</evidence>
<keyword evidence="3 6" id="KW-1133">Transmembrane helix</keyword>
<comment type="subcellular location">
    <subcellularLocation>
        <location evidence="1">Membrane</location>
        <topology evidence="1">Multi-pass membrane protein</topology>
    </subcellularLocation>
</comment>
<evidence type="ECO:0000259" key="7">
    <source>
        <dbReference type="Pfam" id="PF07782"/>
    </source>
</evidence>
<feature type="domain" description="E3 ubiquitin-protein ligase DCST1-like C-terminal" evidence="8">
    <location>
        <begin position="617"/>
        <end position="663"/>
    </location>
</feature>
<evidence type="ECO:0000256" key="6">
    <source>
        <dbReference type="SAM" id="Phobius"/>
    </source>
</evidence>
<keyword evidence="4 6" id="KW-0472">Membrane</keyword>
<evidence type="ECO:0000256" key="4">
    <source>
        <dbReference type="ARBA" id="ARBA00023136"/>
    </source>
</evidence>
<dbReference type="InterPro" id="IPR058842">
    <property type="entry name" value="DCST1_C"/>
</dbReference>
<gene>
    <name evidence="10" type="primary">DCST2</name>
</gene>
<name>A0AA97J190_EUBMA</name>
<feature type="transmembrane region" description="Helical" evidence="6">
    <location>
        <begin position="47"/>
        <end position="66"/>
    </location>
</feature>
<feature type="region of interest" description="Disordered" evidence="5">
    <location>
        <begin position="710"/>
        <end position="729"/>
    </location>
</feature>
<reference evidence="10" key="1">
    <citation type="submission" date="2025-08" db="UniProtKB">
        <authorList>
            <consortium name="RefSeq"/>
        </authorList>
    </citation>
    <scope>IDENTIFICATION</scope>
    <source>
        <tissue evidence="10">Blood</tissue>
    </source>
</reference>
<evidence type="ECO:0000313" key="10">
    <source>
        <dbReference type="RefSeq" id="XP_054829245.1"/>
    </source>
</evidence>
<evidence type="ECO:0000256" key="5">
    <source>
        <dbReference type="SAM" id="MobiDB-lite"/>
    </source>
</evidence>
<feature type="transmembrane region" description="Helical" evidence="6">
    <location>
        <begin position="114"/>
        <end position="133"/>
    </location>
</feature>
<feature type="compositionally biased region" description="Low complexity" evidence="5">
    <location>
        <begin position="749"/>
        <end position="766"/>
    </location>
</feature>
<evidence type="ECO:0000256" key="1">
    <source>
        <dbReference type="ARBA" id="ARBA00004141"/>
    </source>
</evidence>
<feature type="compositionally biased region" description="Basic and acidic residues" evidence="5">
    <location>
        <begin position="792"/>
        <end position="843"/>
    </location>
</feature>
<feature type="region of interest" description="Disordered" evidence="5">
    <location>
        <begin position="734"/>
        <end position="861"/>
    </location>
</feature>
<dbReference type="InterPro" id="IPR012858">
    <property type="entry name" value="DC_STAMP-like"/>
</dbReference>
<evidence type="ECO:0000256" key="3">
    <source>
        <dbReference type="ARBA" id="ARBA00022989"/>
    </source>
</evidence>
<feature type="compositionally biased region" description="Polar residues" evidence="5">
    <location>
        <begin position="851"/>
        <end position="861"/>
    </location>
</feature>
<dbReference type="Proteomes" id="UP001190640">
    <property type="component" value="Chromosome 1"/>
</dbReference>
<dbReference type="Pfam" id="PF26039">
    <property type="entry name" value="Dcst2"/>
    <property type="match status" value="1"/>
</dbReference>
<feature type="transmembrane region" description="Helical" evidence="6">
    <location>
        <begin position="516"/>
        <end position="539"/>
    </location>
</feature>
<keyword evidence="9" id="KW-1185">Reference proteome</keyword>
<dbReference type="RefSeq" id="XP_054829245.1">
    <property type="nucleotide sequence ID" value="XM_054973270.1"/>
</dbReference>
<feature type="transmembrane region" description="Helical" evidence="6">
    <location>
        <begin position="431"/>
        <end position="452"/>
    </location>
</feature>
<accession>A0AA97J190</accession>
<evidence type="ECO:0000259" key="8">
    <source>
        <dbReference type="Pfam" id="PF26037"/>
    </source>
</evidence>
<dbReference type="GeneID" id="129325544"/>
<protein>
    <submittedName>
        <fullName evidence="10">DC-STAMP domain-containing protein 2</fullName>
    </submittedName>
</protein>
<dbReference type="PANTHER" id="PTHR21041:SF6">
    <property type="entry name" value="DC-STAMP DOMAIN-CONTAINING PROTEIN 2"/>
    <property type="match status" value="1"/>
</dbReference>
<dbReference type="CTD" id="127579"/>
<dbReference type="KEGG" id="emc:129325544"/>
<sequence length="861" mass="97163">MGFLSNFSMQQAKEVLQKHLGRKRRKKKLQAPRLSEDTMGRMVVRSMGGFALGMTIAAIYGALVIFVQGYNIWYCLVSTISLAAGLGFGMAFSYKVRVTVLLVLPQMFSRESKTMLLLLAFGLAMQGPFANIVRNFTRAAETVSCGAELALNQTAEMLQRARQPLLTALQKIKAIAKKAKVVGDRVRKLFRAVMDSVRHVAHCLRNVWYWLVNLGEVCNQELGTPYRKCVRLFDNAKDECERAIPFLYLLCYIVVLFKPLCGLANILLVFCIIPQYIVPFLRRNVGAPISNVLNRIRQEFEFNITTVHHYDVTINASKSLSQVAFDIMEDVSMRLQPVQEAVGLFGYMSTLVILYIYVKALLYRKCYLHEDSFDNIYITEQFLEMDAMRRQHHRPTVLPLSAKESAKYIRPASLVLPRHERLRYALALSSIFRQLIIVTLLIVSDYSVFWLFDLVRYQLHGEIVARAPVTMTVSVKGEGYSGEMYRDMVSAFDVLQRGNISVLSRKCRLHPSEPDYGGYLIIGLMYGTCLFIAACGSYVQRLRRVVCAWYYPSREQERVCYLYNTILTRRTSLVSAVLKAVRRHSVDGGHTNLFLILAAKVPVLAWLVKRLGVHQSYCMGCGSVREGTSSQDFVTCITPGCQGIYCPKCYQLLNNICSICMGPLTYQGDMDEEIDSSDEEAMALQMEAVKALRGEPGEDRQQQRRELKRRIKRTMEGRGACRRLPPEVARKTLEQLKEEESSSSEDSEASSPEEGGTSISGSPSSSLDFSYQDQAEDSSSEGSPEASEELEEVKSDGSPLKEEAKTNRSPLQEEAKSEGHPLQEKEEVKSDRRPMLEMEEGRLRGPVYTKGNRNGPQLSSA</sequence>
<keyword evidence="2 6" id="KW-0812">Transmembrane</keyword>
<dbReference type="AlphaFoldDB" id="A0AA97J190"/>
<dbReference type="PANTHER" id="PTHR21041">
    <property type="entry name" value="DENDRITIC CELL-SPECIFIC TRANSMEMBRANE PROTEIN"/>
    <property type="match status" value="1"/>
</dbReference>
<dbReference type="Pfam" id="PF07782">
    <property type="entry name" value="DC_STAMP"/>
    <property type="match status" value="1"/>
</dbReference>
<feature type="transmembrane region" description="Helical" evidence="6">
    <location>
        <begin position="73"/>
        <end position="94"/>
    </location>
</feature>
<feature type="transmembrane region" description="Helical" evidence="6">
    <location>
        <begin position="246"/>
        <end position="277"/>
    </location>
</feature>